<organism evidence="4 5">
    <name type="scientific">Marivivens niveibacter</name>
    <dbReference type="NCBI Taxonomy" id="1930667"/>
    <lineage>
        <taxon>Bacteria</taxon>
        <taxon>Pseudomonadati</taxon>
        <taxon>Pseudomonadota</taxon>
        <taxon>Alphaproteobacteria</taxon>
        <taxon>Rhodobacterales</taxon>
        <taxon>Paracoccaceae</taxon>
        <taxon>Marivivens group</taxon>
        <taxon>Marivivens</taxon>
    </lineage>
</organism>
<dbReference type="OrthoDB" id="4964299at2"/>
<dbReference type="AlphaFoldDB" id="A0A251X2J3"/>
<comment type="subcellular location">
    <subcellularLocation>
        <location evidence="1">Membrane</location>
        <topology evidence="1">Single-pass membrane protein</topology>
    </subcellularLocation>
</comment>
<evidence type="ECO:0000256" key="1">
    <source>
        <dbReference type="ARBA" id="ARBA00004167"/>
    </source>
</evidence>
<keyword evidence="2" id="KW-0812">Transmembrane</keyword>
<gene>
    <name evidence="4" type="ORF">BVC71_03860</name>
</gene>
<dbReference type="GO" id="GO:0005737">
    <property type="term" value="C:cytoplasm"/>
    <property type="evidence" value="ECO:0007669"/>
    <property type="project" value="TreeGrafter"/>
</dbReference>
<keyword evidence="3" id="KW-0472">Membrane</keyword>
<evidence type="ECO:0000256" key="2">
    <source>
        <dbReference type="ARBA" id="ARBA00022692"/>
    </source>
</evidence>
<dbReference type="Proteomes" id="UP000194664">
    <property type="component" value="Unassembled WGS sequence"/>
</dbReference>
<evidence type="ECO:0008006" key="6">
    <source>
        <dbReference type="Google" id="ProtNLM"/>
    </source>
</evidence>
<dbReference type="InterPro" id="IPR029044">
    <property type="entry name" value="Nucleotide-diphossugar_trans"/>
</dbReference>
<accession>A0A251X2J3</accession>
<comment type="caution">
    <text evidence="4">The sequence shown here is derived from an EMBL/GenBank/DDBJ whole genome shotgun (WGS) entry which is preliminary data.</text>
</comment>
<dbReference type="GO" id="GO:0016757">
    <property type="term" value="F:glycosyltransferase activity"/>
    <property type="evidence" value="ECO:0007669"/>
    <property type="project" value="TreeGrafter"/>
</dbReference>
<dbReference type="GO" id="GO:0016020">
    <property type="term" value="C:membrane"/>
    <property type="evidence" value="ECO:0007669"/>
    <property type="project" value="UniProtKB-SubCell"/>
</dbReference>
<reference evidence="4 5" key="1">
    <citation type="submission" date="2016-12" db="EMBL/GenBank/DDBJ databases">
        <title>The draft genome sequence of HSLHS2.</title>
        <authorList>
            <person name="Hu D."/>
            <person name="Wang L."/>
            <person name="Shao Z."/>
        </authorList>
    </citation>
    <scope>NUCLEOTIDE SEQUENCE [LARGE SCALE GENOMIC DNA]</scope>
    <source>
        <strain evidence="4">MCCC 1A06712</strain>
    </source>
</reference>
<dbReference type="PANTHER" id="PTHR21461:SF69">
    <property type="entry name" value="GLYCOSYLTRANSFERASE FAMILY 92 PROTEIN"/>
    <property type="match status" value="1"/>
</dbReference>
<evidence type="ECO:0000256" key="3">
    <source>
        <dbReference type="ARBA" id="ARBA00022989"/>
    </source>
</evidence>
<dbReference type="PANTHER" id="PTHR21461">
    <property type="entry name" value="GLYCOSYLTRANSFERASE FAMILY 92 PROTEIN"/>
    <property type="match status" value="1"/>
</dbReference>
<evidence type="ECO:0000313" key="5">
    <source>
        <dbReference type="Proteomes" id="UP000194664"/>
    </source>
</evidence>
<dbReference type="SUPFAM" id="SSF53448">
    <property type="entry name" value="Nucleotide-diphospho-sugar transferases"/>
    <property type="match status" value="1"/>
</dbReference>
<protein>
    <recommendedName>
        <fullName evidence="6">Glycosyl transferase family 2</fullName>
    </recommendedName>
</protein>
<sequence>MRITSVTPMKNEAPFLLEWVAYHRLIGVNDIVVFTNDCSDGTDRMLERLDELGELRHFANPSFLIKGAKHHLTAIRYFNKLMRPSRSDWVVSFDADEFMCVNVGEGRMSDLFAAKPDANVWSLSQLNFGHGGITDYSDDLVTDQFRYCWRDGAPYHADANRRGAKTLTHKSSEPVEWHNHSPVFHEDKLRFARVHNGSGERLRHLDLRKDVKHLDYPYYGYGMVQLNHYALRSIDSYLLKVSRGNANHAQANYGLPYWRRYDRNDQYDDKILRWTDRIAEKRAEYLRDPELRDLHEAAVANAQDQIAAAKQTPEGQALMKRLTRYVTNNPGVMLDDGDHLRTAG</sequence>
<keyword evidence="3" id="KW-1133">Transmembrane helix</keyword>
<evidence type="ECO:0000313" key="4">
    <source>
        <dbReference type="EMBL" id="OUD10635.1"/>
    </source>
</evidence>
<dbReference type="EMBL" id="MSPP01000001">
    <property type="protein sequence ID" value="OUD10635.1"/>
    <property type="molecule type" value="Genomic_DNA"/>
</dbReference>
<name>A0A251X2J3_9RHOB</name>
<dbReference type="Pfam" id="PF13704">
    <property type="entry name" value="Glyco_tranf_2_4"/>
    <property type="match status" value="1"/>
</dbReference>
<dbReference type="RefSeq" id="WP_086450284.1">
    <property type="nucleotide sequence ID" value="NZ_MSPP01000001.1"/>
</dbReference>
<proteinExistence type="predicted"/>
<keyword evidence="5" id="KW-1185">Reference proteome</keyword>